<dbReference type="PANTHER" id="PTHR32008">
    <property type="entry name" value="MATURIN"/>
    <property type="match status" value="1"/>
</dbReference>
<evidence type="ECO:0000256" key="7">
    <source>
        <dbReference type="SAM" id="SignalP"/>
    </source>
</evidence>
<keyword evidence="9" id="KW-1185">Reference proteome</keyword>
<dbReference type="Pfam" id="PF15167">
    <property type="entry name" value="DUF4581"/>
    <property type="match status" value="1"/>
</dbReference>
<comment type="similarity">
    <text evidence="2">Belongs to the MTURN family.</text>
</comment>
<organism evidence="8 9">
    <name type="scientific">Podarcis muralis</name>
    <name type="common">Wall lizard</name>
    <name type="synonym">Lacerta muralis</name>
    <dbReference type="NCBI Taxonomy" id="64176"/>
    <lineage>
        <taxon>Eukaryota</taxon>
        <taxon>Metazoa</taxon>
        <taxon>Chordata</taxon>
        <taxon>Craniata</taxon>
        <taxon>Vertebrata</taxon>
        <taxon>Euteleostomi</taxon>
        <taxon>Lepidosauria</taxon>
        <taxon>Squamata</taxon>
        <taxon>Bifurcata</taxon>
        <taxon>Unidentata</taxon>
        <taxon>Episquamata</taxon>
        <taxon>Laterata</taxon>
        <taxon>Lacertibaenia</taxon>
        <taxon>Lacertidae</taxon>
        <taxon>Podarcis</taxon>
    </lineage>
</organism>
<dbReference type="GO" id="GO:0005737">
    <property type="term" value="C:cytoplasm"/>
    <property type="evidence" value="ECO:0007669"/>
    <property type="project" value="UniProtKB-SubCell"/>
</dbReference>
<evidence type="ECO:0000313" key="9">
    <source>
        <dbReference type="Proteomes" id="UP000472272"/>
    </source>
</evidence>
<name>A0A670KC93_PODMU</name>
<dbReference type="GeneTree" id="ENSGT00500000045044"/>
<sequence length="344" mass="38263">PRPGIFVVPLASGLFSAPALAEFGARPQNPAAFLQDRGCSAFARIHWAATLRDILRASPVSGGGRDPSRLASPPPPPPPRTAVRSRYFPLSARLRVRSARLRTRKGRAGGSFSSRLSRIRPHPAEAERPRSPYAGLLRRERKRGGRREGGWRGGKRPSSPQHVNRECEARRPQQQQQQQQRLREEQLRPSKPRGGGGGGGSGSRQPHTRPEAMAFQQLADAADKWCSRTPFELIATEETERRMDFYADPGVSFYVLCPDNGCGGDSFHVWSESEDCLPFLQLAQDYISSCGKKTLHEILEKVFKSFRPLLGLPDVDDDAFEEYNADVEEEEAEADHQQMGVSQQ</sequence>
<comment type="subcellular location">
    <subcellularLocation>
        <location evidence="1">Cytoplasm</location>
    </subcellularLocation>
</comment>
<feature type="chain" id="PRO_5025473080" description="Maturin" evidence="7">
    <location>
        <begin position="22"/>
        <end position="344"/>
    </location>
</feature>
<feature type="region of interest" description="Disordered" evidence="6">
    <location>
        <begin position="324"/>
        <end position="344"/>
    </location>
</feature>
<reference evidence="8" key="2">
    <citation type="submission" date="2025-08" db="UniProtKB">
        <authorList>
            <consortium name="Ensembl"/>
        </authorList>
    </citation>
    <scope>IDENTIFICATION</scope>
</reference>
<evidence type="ECO:0000256" key="6">
    <source>
        <dbReference type="SAM" id="MobiDB-lite"/>
    </source>
</evidence>
<dbReference type="GO" id="GO:0023051">
    <property type="term" value="P:regulation of signaling"/>
    <property type="evidence" value="ECO:0007669"/>
    <property type="project" value="TreeGrafter"/>
</dbReference>
<dbReference type="AlphaFoldDB" id="A0A670KC93"/>
<feature type="compositionally biased region" description="Basic residues" evidence="6">
    <location>
        <begin position="98"/>
        <end position="107"/>
    </location>
</feature>
<feature type="region of interest" description="Disordered" evidence="6">
    <location>
        <begin position="58"/>
        <end position="86"/>
    </location>
</feature>
<dbReference type="Proteomes" id="UP000472272">
    <property type="component" value="Chromosome 12"/>
</dbReference>
<reference evidence="8" key="3">
    <citation type="submission" date="2025-09" db="UniProtKB">
        <authorList>
            <consortium name="Ensembl"/>
        </authorList>
    </citation>
    <scope>IDENTIFICATION</scope>
</reference>
<evidence type="ECO:0000256" key="2">
    <source>
        <dbReference type="ARBA" id="ARBA00006587"/>
    </source>
</evidence>
<keyword evidence="7" id="KW-0732">Signal</keyword>
<feature type="region of interest" description="Disordered" evidence="6">
    <location>
        <begin position="98"/>
        <end position="208"/>
    </location>
</feature>
<evidence type="ECO:0000256" key="1">
    <source>
        <dbReference type="ARBA" id="ARBA00004496"/>
    </source>
</evidence>
<accession>A0A670KC93</accession>
<proteinExistence type="inferred from homology"/>
<dbReference type="Ensembl" id="ENSPMRT00000036030.1">
    <property type="protein sequence ID" value="ENSPMRP00000033970.1"/>
    <property type="gene ID" value="ENSPMRG00000022036.1"/>
</dbReference>
<feature type="compositionally biased region" description="Acidic residues" evidence="6">
    <location>
        <begin position="324"/>
        <end position="333"/>
    </location>
</feature>
<evidence type="ECO:0000313" key="8">
    <source>
        <dbReference type="Ensembl" id="ENSPMRP00000033970.1"/>
    </source>
</evidence>
<evidence type="ECO:0000256" key="3">
    <source>
        <dbReference type="ARBA" id="ARBA00016055"/>
    </source>
</evidence>
<evidence type="ECO:0000256" key="5">
    <source>
        <dbReference type="ARBA" id="ARBA00022490"/>
    </source>
</evidence>
<evidence type="ECO:0000256" key="4">
    <source>
        <dbReference type="ARBA" id="ARBA00022473"/>
    </source>
</evidence>
<keyword evidence="4" id="KW-0217">Developmental protein</keyword>
<dbReference type="PANTHER" id="PTHR32008:SF2">
    <property type="entry name" value="MATURIN"/>
    <property type="match status" value="1"/>
</dbReference>
<keyword evidence="5" id="KW-0963">Cytoplasm</keyword>
<reference evidence="8 9" key="1">
    <citation type="journal article" date="2019" name="Proc. Natl. Acad. Sci. U.S.A.">
        <title>Regulatory changes in pterin and carotenoid genes underlie balanced color polymorphisms in the wall lizard.</title>
        <authorList>
            <person name="Andrade P."/>
            <person name="Pinho C."/>
            <person name="Perez I de Lanuza G."/>
            <person name="Afonso S."/>
            <person name="Brejcha J."/>
            <person name="Rubin C.J."/>
            <person name="Wallerman O."/>
            <person name="Pereira P."/>
            <person name="Sabatino S.J."/>
            <person name="Bellati A."/>
            <person name="Pellitteri-Rosa D."/>
            <person name="Bosakova Z."/>
            <person name="Bunikis I."/>
            <person name="Carretero M.A."/>
            <person name="Feiner N."/>
            <person name="Marsik P."/>
            <person name="Pauperio F."/>
            <person name="Salvi D."/>
            <person name="Soler L."/>
            <person name="While G.M."/>
            <person name="Uller T."/>
            <person name="Font E."/>
            <person name="Andersson L."/>
            <person name="Carneiro M."/>
        </authorList>
    </citation>
    <scope>NUCLEOTIDE SEQUENCE</scope>
</reference>
<dbReference type="GO" id="GO:0045654">
    <property type="term" value="P:positive regulation of megakaryocyte differentiation"/>
    <property type="evidence" value="ECO:0007669"/>
    <property type="project" value="TreeGrafter"/>
</dbReference>
<dbReference type="InterPro" id="IPR027892">
    <property type="entry name" value="Maturin"/>
</dbReference>
<feature type="compositionally biased region" description="Gly residues" evidence="6">
    <location>
        <begin position="193"/>
        <end position="202"/>
    </location>
</feature>
<protein>
    <recommendedName>
        <fullName evidence="3">Maturin</fullName>
    </recommendedName>
</protein>
<feature type="signal peptide" evidence="7">
    <location>
        <begin position="1"/>
        <end position="21"/>
    </location>
</feature>
<gene>
    <name evidence="8" type="primary">MTURN</name>
</gene>